<feature type="domain" description="SAM-dependent MTase TRM10-type" evidence="5">
    <location>
        <begin position="153"/>
        <end position="280"/>
    </location>
</feature>
<dbReference type="InterPro" id="IPR007356">
    <property type="entry name" value="tRNA_m1G_MeTrfase_euk"/>
</dbReference>
<dbReference type="PANTHER" id="PTHR13563">
    <property type="entry name" value="TRNA (GUANINE-9-) METHYLTRANSFERASE"/>
    <property type="match status" value="1"/>
</dbReference>
<protein>
    <submittedName>
        <fullName evidence="6">RNA (Guanine-9-)-methyltransferase domain-containing protein 1-like protein, mitochondrial</fullName>
    </submittedName>
</protein>
<dbReference type="Gene3D" id="3.40.1280.30">
    <property type="match status" value="1"/>
</dbReference>
<dbReference type="GO" id="GO:0008168">
    <property type="term" value="F:methyltransferase activity"/>
    <property type="evidence" value="ECO:0007669"/>
    <property type="project" value="UniProtKB-KW"/>
</dbReference>
<dbReference type="InterPro" id="IPR038459">
    <property type="entry name" value="MT_TRM10-typ_sf"/>
</dbReference>
<reference evidence="6 7" key="1">
    <citation type="journal article" date="2010" name="Science">
        <title>Genomic comparison of the ants Camponotus floridanus and Harpegnathos saltator.</title>
        <authorList>
            <person name="Bonasio R."/>
            <person name="Zhang G."/>
            <person name="Ye C."/>
            <person name="Mutti N.S."/>
            <person name="Fang X."/>
            <person name="Qin N."/>
            <person name="Donahue G."/>
            <person name="Yang P."/>
            <person name="Li Q."/>
            <person name="Li C."/>
            <person name="Zhang P."/>
            <person name="Huang Z."/>
            <person name="Berger S.L."/>
            <person name="Reinberg D."/>
            <person name="Wang J."/>
            <person name="Liebig J."/>
        </authorList>
    </citation>
    <scope>NUCLEOTIDE SEQUENCE [LARGE SCALE GENOMIC DNA]</scope>
    <source>
        <strain evidence="7">C129</strain>
    </source>
</reference>
<dbReference type="AlphaFoldDB" id="E2AZI2"/>
<evidence type="ECO:0000256" key="3">
    <source>
        <dbReference type="ARBA" id="ARBA00022691"/>
    </source>
</evidence>
<dbReference type="GO" id="GO:0032259">
    <property type="term" value="P:methylation"/>
    <property type="evidence" value="ECO:0007669"/>
    <property type="project" value="UniProtKB-KW"/>
</dbReference>
<dbReference type="InParanoid" id="E2AZI2"/>
<evidence type="ECO:0000256" key="4">
    <source>
        <dbReference type="SAM" id="Coils"/>
    </source>
</evidence>
<dbReference type="GO" id="GO:0070131">
    <property type="term" value="P:positive regulation of mitochondrial translation"/>
    <property type="evidence" value="ECO:0007669"/>
    <property type="project" value="TreeGrafter"/>
</dbReference>
<evidence type="ECO:0000256" key="2">
    <source>
        <dbReference type="ARBA" id="ARBA00022679"/>
    </source>
</evidence>
<dbReference type="GO" id="GO:0000049">
    <property type="term" value="F:tRNA binding"/>
    <property type="evidence" value="ECO:0007669"/>
    <property type="project" value="TreeGrafter"/>
</dbReference>
<evidence type="ECO:0000313" key="6">
    <source>
        <dbReference type="EMBL" id="EFN61159.1"/>
    </source>
</evidence>
<dbReference type="FunCoup" id="E2AZI2">
    <property type="interactions" value="1210"/>
</dbReference>
<gene>
    <name evidence="6" type="ORF">EAG_06969</name>
</gene>
<keyword evidence="7" id="KW-1185">Reference proteome</keyword>
<sequence length="280" mass="33024">MIDSRVNIHWSKRSYCQATIQQIDRTNINIKEKIQQEFDEFLSNPENKKVFEILKLEIDVLRHNAEKVPEKIEPRDWLTLLKTTTKTQRKRYLKFLWLNEMTALSQKAKKELKKTEALAKKAEQIEDTGEMKYGLSYNTLFLRIYESTMNRYYNSRVFRAMMFEPKIVFDCGYEEYMSPREIHACAKQLTLSFAANRVHINPMSLYFCNMNEAGSLLQQCNSFMPNLLDDDCPLTVTSQSYLDLFPKNQLIYLTPHCKVNMTEYNPEMVYILGAIVDKVN</sequence>
<proteinExistence type="predicted"/>
<dbReference type="EMBL" id="GL444228">
    <property type="protein sequence ID" value="EFN61159.1"/>
    <property type="molecule type" value="Genomic_DNA"/>
</dbReference>
<dbReference type="GO" id="GO:0005654">
    <property type="term" value="C:nucleoplasm"/>
    <property type="evidence" value="ECO:0007669"/>
    <property type="project" value="TreeGrafter"/>
</dbReference>
<keyword evidence="3" id="KW-0949">S-adenosyl-L-methionine</keyword>
<feature type="coiled-coil region" evidence="4">
    <location>
        <begin position="98"/>
        <end position="125"/>
    </location>
</feature>
<dbReference type="InterPro" id="IPR028564">
    <property type="entry name" value="MT_TRM10-typ"/>
</dbReference>
<dbReference type="Proteomes" id="UP000000311">
    <property type="component" value="Unassembled WGS sequence"/>
</dbReference>
<keyword evidence="4" id="KW-0175">Coiled coil</keyword>
<dbReference type="OMA" id="PRECNKA"/>
<dbReference type="PANTHER" id="PTHR13563:SF5">
    <property type="entry name" value="TRNA METHYLTRANSFERASE 10 HOMOLOG C"/>
    <property type="match status" value="1"/>
</dbReference>
<name>E2AZI2_CAMFO</name>
<keyword evidence="1 6" id="KW-0489">Methyltransferase</keyword>
<evidence type="ECO:0000259" key="5">
    <source>
        <dbReference type="PROSITE" id="PS51675"/>
    </source>
</evidence>
<dbReference type="GO" id="GO:0097745">
    <property type="term" value="P:mitochondrial tRNA 5'-end processing"/>
    <property type="evidence" value="ECO:0007669"/>
    <property type="project" value="TreeGrafter"/>
</dbReference>
<keyword evidence="2 6" id="KW-0808">Transferase</keyword>
<dbReference type="PROSITE" id="PS51675">
    <property type="entry name" value="SAM_MT_TRM10"/>
    <property type="match status" value="1"/>
</dbReference>
<dbReference type="OrthoDB" id="9976048at2759"/>
<evidence type="ECO:0000256" key="1">
    <source>
        <dbReference type="ARBA" id="ARBA00022603"/>
    </source>
</evidence>
<dbReference type="STRING" id="104421.E2AZI2"/>
<evidence type="ECO:0000313" key="7">
    <source>
        <dbReference type="Proteomes" id="UP000000311"/>
    </source>
</evidence>
<dbReference type="GO" id="GO:0005739">
    <property type="term" value="C:mitochondrion"/>
    <property type="evidence" value="ECO:0007669"/>
    <property type="project" value="TreeGrafter"/>
</dbReference>
<accession>E2AZI2</accession>
<organism evidence="7">
    <name type="scientific">Camponotus floridanus</name>
    <name type="common">Florida carpenter ant</name>
    <dbReference type="NCBI Taxonomy" id="104421"/>
    <lineage>
        <taxon>Eukaryota</taxon>
        <taxon>Metazoa</taxon>
        <taxon>Ecdysozoa</taxon>
        <taxon>Arthropoda</taxon>
        <taxon>Hexapoda</taxon>
        <taxon>Insecta</taxon>
        <taxon>Pterygota</taxon>
        <taxon>Neoptera</taxon>
        <taxon>Endopterygota</taxon>
        <taxon>Hymenoptera</taxon>
        <taxon>Apocrita</taxon>
        <taxon>Aculeata</taxon>
        <taxon>Formicoidea</taxon>
        <taxon>Formicidae</taxon>
        <taxon>Formicinae</taxon>
        <taxon>Camponotus</taxon>
    </lineage>
</organism>